<dbReference type="AlphaFoldDB" id="A0A7D5E7S7"/>
<evidence type="ECO:0000259" key="2">
    <source>
        <dbReference type="Pfam" id="PF12804"/>
    </source>
</evidence>
<dbReference type="InterPro" id="IPR029044">
    <property type="entry name" value="Nucleotide-diphossugar_trans"/>
</dbReference>
<accession>A0A7D5E7S7</accession>
<protein>
    <submittedName>
        <fullName evidence="3">NTP transferase domain-containing protein</fullName>
    </submittedName>
</protein>
<sequence>MDAIIMAGGFGSRLGMGEKPVVELLGKPLISYVIDALENTESIGKIYVAVSPATPTTGSIVQNRYDGRVEVIDTMGGNYVADMVYAVKAAKITEPVMILMSDIPLLNPELIEQIIEEYNNCGTPAMSVFSPIYVCKGLGIRPDTVFNWKGKLIVPAGINILDGKDVENEQPYVSLIREDLELALNINTVAELQKCKEMLSEISNESTAQSKVSSD</sequence>
<proteinExistence type="predicted"/>
<evidence type="ECO:0000313" key="3">
    <source>
        <dbReference type="EMBL" id="QLC49858.1"/>
    </source>
</evidence>
<name>A0A7D5E7S7_9EURY</name>
<feature type="domain" description="MobA-like NTP transferase" evidence="2">
    <location>
        <begin position="3"/>
        <end position="124"/>
    </location>
</feature>
<evidence type="ECO:0000256" key="1">
    <source>
        <dbReference type="ARBA" id="ARBA00022679"/>
    </source>
</evidence>
<dbReference type="PANTHER" id="PTHR19136">
    <property type="entry name" value="MOLYBDENUM COFACTOR GUANYLYLTRANSFERASE"/>
    <property type="match status" value="1"/>
</dbReference>
<dbReference type="Pfam" id="PF12804">
    <property type="entry name" value="NTP_transf_3"/>
    <property type="match status" value="1"/>
</dbReference>
<organism evidence="3 4">
    <name type="scientific">Methanolobus zinderi</name>
    <dbReference type="NCBI Taxonomy" id="536044"/>
    <lineage>
        <taxon>Archaea</taxon>
        <taxon>Methanobacteriati</taxon>
        <taxon>Methanobacteriota</taxon>
        <taxon>Stenosarchaea group</taxon>
        <taxon>Methanomicrobia</taxon>
        <taxon>Methanosarcinales</taxon>
        <taxon>Methanosarcinaceae</taxon>
        <taxon>Methanolobus</taxon>
    </lineage>
</organism>
<dbReference type="RefSeq" id="WP_176964914.1">
    <property type="nucleotide sequence ID" value="NZ_CP058215.1"/>
</dbReference>
<dbReference type="GO" id="GO:0016779">
    <property type="term" value="F:nucleotidyltransferase activity"/>
    <property type="evidence" value="ECO:0007669"/>
    <property type="project" value="TreeGrafter"/>
</dbReference>
<gene>
    <name evidence="3" type="ORF">HWN40_06150</name>
</gene>
<evidence type="ECO:0000313" key="4">
    <source>
        <dbReference type="Proteomes" id="UP000509594"/>
    </source>
</evidence>
<keyword evidence="1 3" id="KW-0808">Transferase</keyword>
<dbReference type="KEGG" id="mzi:HWN40_06150"/>
<reference evidence="3 4" key="1">
    <citation type="submission" date="2020-06" db="EMBL/GenBank/DDBJ databases">
        <title>Methanolobus halotolerans sp. nov., isolated from a saline lake Tus in Siberia.</title>
        <authorList>
            <person name="Shen Y."/>
            <person name="Chen S.-C."/>
            <person name="Lai M.-C."/>
            <person name="Huang H.-H."/>
            <person name="Chiu H.-H."/>
            <person name="Tang S.-L."/>
            <person name="Rogozin D.Y."/>
            <person name="Degermendzhy A.G."/>
        </authorList>
    </citation>
    <scope>NUCLEOTIDE SEQUENCE [LARGE SCALE GENOMIC DNA]</scope>
    <source>
        <strain evidence="3 4">DSM 21339</strain>
    </source>
</reference>
<dbReference type="SUPFAM" id="SSF53448">
    <property type="entry name" value="Nucleotide-diphospho-sugar transferases"/>
    <property type="match status" value="1"/>
</dbReference>
<dbReference type="GeneID" id="55821239"/>
<dbReference type="EMBL" id="CP058215">
    <property type="protein sequence ID" value="QLC49858.1"/>
    <property type="molecule type" value="Genomic_DNA"/>
</dbReference>
<dbReference type="OrthoDB" id="9782at2157"/>
<dbReference type="InterPro" id="IPR025877">
    <property type="entry name" value="MobA-like_NTP_Trfase"/>
</dbReference>
<dbReference type="PANTHER" id="PTHR19136:SF86">
    <property type="entry name" value="ADENOSYLCOBINAMIDE-PHOSPHATE GUANYLYLTRANSFERASE"/>
    <property type="match status" value="1"/>
</dbReference>
<dbReference type="Gene3D" id="3.90.550.10">
    <property type="entry name" value="Spore Coat Polysaccharide Biosynthesis Protein SpsA, Chain A"/>
    <property type="match status" value="1"/>
</dbReference>
<dbReference type="Proteomes" id="UP000509594">
    <property type="component" value="Chromosome"/>
</dbReference>
<keyword evidence="4" id="KW-1185">Reference proteome</keyword>